<dbReference type="EMBL" id="JAUUTY010000004">
    <property type="protein sequence ID" value="KAK1644217.1"/>
    <property type="molecule type" value="Genomic_DNA"/>
</dbReference>
<keyword evidence="1" id="KW-0694">RNA-binding</keyword>
<sequence length="173" mass="18585">MARSSASVASLQSSKARHAEKITPPAESRVPFPYPVSSVGCEDNGPDEHVERYHIRPNTPKRSPDNNDDAQESLTIAIADEHIGAVFGRGGRIKEIIQATSAWVKTTAKGEFMAGTSDREVVICGTREAVDATEAIIIHVVLAARNRQSGAGGQKPPLEPDTTPQQLEQCTTE</sequence>
<dbReference type="Gene3D" id="3.30.1370.10">
    <property type="entry name" value="K Homology domain, type 1"/>
    <property type="match status" value="1"/>
</dbReference>
<keyword evidence="5" id="KW-1185">Reference proteome</keyword>
<name>A0AAD8S4W6_LOLMU</name>
<feature type="region of interest" description="Disordered" evidence="2">
    <location>
        <begin position="1"/>
        <end position="69"/>
    </location>
</feature>
<reference evidence="4" key="1">
    <citation type="submission" date="2023-07" db="EMBL/GenBank/DDBJ databases">
        <title>A chromosome-level genome assembly of Lolium multiflorum.</title>
        <authorList>
            <person name="Chen Y."/>
            <person name="Copetti D."/>
            <person name="Kolliker R."/>
            <person name="Studer B."/>
        </authorList>
    </citation>
    <scope>NUCLEOTIDE SEQUENCE</scope>
    <source>
        <strain evidence="4">02402/16</strain>
        <tissue evidence="4">Leaf</tissue>
    </source>
</reference>
<dbReference type="Proteomes" id="UP001231189">
    <property type="component" value="Unassembled WGS sequence"/>
</dbReference>
<evidence type="ECO:0000256" key="1">
    <source>
        <dbReference type="PROSITE-ProRule" id="PRU00117"/>
    </source>
</evidence>
<evidence type="ECO:0000259" key="3">
    <source>
        <dbReference type="Pfam" id="PF00013"/>
    </source>
</evidence>
<feature type="compositionally biased region" description="Polar residues" evidence="2">
    <location>
        <begin position="162"/>
        <end position="173"/>
    </location>
</feature>
<protein>
    <recommendedName>
        <fullName evidence="3">K Homology domain-containing protein</fullName>
    </recommendedName>
</protein>
<evidence type="ECO:0000256" key="2">
    <source>
        <dbReference type="SAM" id="MobiDB-lite"/>
    </source>
</evidence>
<feature type="region of interest" description="Disordered" evidence="2">
    <location>
        <begin position="147"/>
        <end position="173"/>
    </location>
</feature>
<proteinExistence type="predicted"/>
<organism evidence="4 5">
    <name type="scientific">Lolium multiflorum</name>
    <name type="common">Italian ryegrass</name>
    <name type="synonym">Lolium perenne subsp. multiflorum</name>
    <dbReference type="NCBI Taxonomy" id="4521"/>
    <lineage>
        <taxon>Eukaryota</taxon>
        <taxon>Viridiplantae</taxon>
        <taxon>Streptophyta</taxon>
        <taxon>Embryophyta</taxon>
        <taxon>Tracheophyta</taxon>
        <taxon>Spermatophyta</taxon>
        <taxon>Magnoliopsida</taxon>
        <taxon>Liliopsida</taxon>
        <taxon>Poales</taxon>
        <taxon>Poaceae</taxon>
        <taxon>BOP clade</taxon>
        <taxon>Pooideae</taxon>
        <taxon>Poodae</taxon>
        <taxon>Poeae</taxon>
        <taxon>Poeae Chloroplast Group 2 (Poeae type)</taxon>
        <taxon>Loliodinae</taxon>
        <taxon>Loliinae</taxon>
        <taxon>Lolium</taxon>
    </lineage>
</organism>
<gene>
    <name evidence="4" type="ORF">QYE76_062022</name>
</gene>
<accession>A0AAD8S4W6</accession>
<comment type="caution">
    <text evidence="4">The sequence shown here is derived from an EMBL/GenBank/DDBJ whole genome shotgun (WGS) entry which is preliminary data.</text>
</comment>
<dbReference type="InterPro" id="IPR036612">
    <property type="entry name" value="KH_dom_type_1_sf"/>
</dbReference>
<feature type="compositionally biased region" description="Low complexity" evidence="2">
    <location>
        <begin position="1"/>
        <end position="14"/>
    </location>
</feature>
<dbReference type="AlphaFoldDB" id="A0AAD8S4W6"/>
<dbReference type="PROSITE" id="PS50084">
    <property type="entry name" value="KH_TYPE_1"/>
    <property type="match status" value="1"/>
</dbReference>
<evidence type="ECO:0000313" key="4">
    <source>
        <dbReference type="EMBL" id="KAK1644217.1"/>
    </source>
</evidence>
<feature type="domain" description="K Homology" evidence="3">
    <location>
        <begin position="74"/>
        <end position="137"/>
    </location>
</feature>
<dbReference type="GO" id="GO:0003723">
    <property type="term" value="F:RNA binding"/>
    <property type="evidence" value="ECO:0007669"/>
    <property type="project" value="UniProtKB-UniRule"/>
</dbReference>
<dbReference type="SUPFAM" id="SSF54791">
    <property type="entry name" value="Eukaryotic type KH-domain (KH-domain type I)"/>
    <property type="match status" value="1"/>
</dbReference>
<dbReference type="Pfam" id="PF00013">
    <property type="entry name" value="KH_1"/>
    <property type="match status" value="1"/>
</dbReference>
<evidence type="ECO:0000313" key="5">
    <source>
        <dbReference type="Proteomes" id="UP001231189"/>
    </source>
</evidence>
<dbReference type="InterPro" id="IPR004088">
    <property type="entry name" value="KH_dom_type_1"/>
</dbReference>